<feature type="domain" description="G-protein coupled receptors family 1 profile" evidence="11">
    <location>
        <begin position="1021"/>
        <end position="1318"/>
    </location>
</feature>
<keyword evidence="7 8" id="KW-1015">Disulfide bond</keyword>
<dbReference type="InterPro" id="IPR023415">
    <property type="entry name" value="LDLR_class-A_CS"/>
</dbReference>
<dbReference type="PROSITE" id="PS50068">
    <property type="entry name" value="LDLRA_2"/>
    <property type="match status" value="5"/>
</dbReference>
<evidence type="ECO:0000256" key="2">
    <source>
        <dbReference type="ARBA" id="ARBA00004308"/>
    </source>
</evidence>
<comment type="subcellular location">
    <subcellularLocation>
        <location evidence="2">Endomembrane system</location>
    </subcellularLocation>
    <subcellularLocation>
        <location evidence="1">Membrane</location>
        <topology evidence="1">Single-pass membrane protein</topology>
    </subcellularLocation>
</comment>
<dbReference type="InterPro" id="IPR017452">
    <property type="entry name" value="GPCR_Rhodpsn_7TM"/>
</dbReference>
<evidence type="ECO:0000256" key="6">
    <source>
        <dbReference type="ARBA" id="ARBA00023136"/>
    </source>
</evidence>
<keyword evidence="4" id="KW-0677">Repeat</keyword>
<dbReference type="EMBL" id="VCGU01000011">
    <property type="protein sequence ID" value="TRY66974.1"/>
    <property type="molecule type" value="Genomic_DNA"/>
</dbReference>
<comment type="caution">
    <text evidence="12">The sequence shown here is derived from an EMBL/GenBank/DDBJ whole genome shotgun (WGS) entry which is preliminary data.</text>
</comment>
<dbReference type="SMART" id="SM00192">
    <property type="entry name" value="LDLa"/>
    <property type="match status" value="7"/>
</dbReference>
<evidence type="ECO:0000256" key="4">
    <source>
        <dbReference type="ARBA" id="ARBA00022737"/>
    </source>
</evidence>
<evidence type="ECO:0000256" key="10">
    <source>
        <dbReference type="SAM" id="SignalP"/>
    </source>
</evidence>
<gene>
    <name evidence="12" type="ORF">TCAL_04378</name>
</gene>
<feature type="transmembrane region" description="Helical" evidence="9">
    <location>
        <begin position="1301"/>
        <end position="1321"/>
    </location>
</feature>
<dbReference type="Gene3D" id="4.10.400.10">
    <property type="entry name" value="Low-density Lipoprotein Receptor"/>
    <property type="match status" value="3"/>
</dbReference>
<dbReference type="InterPro" id="IPR036055">
    <property type="entry name" value="LDL_receptor-like_sf"/>
</dbReference>
<keyword evidence="6 9" id="KW-0472">Membrane</keyword>
<feature type="chain" id="PRO_5022219710" description="G-protein coupled receptors family 1 profile domain-containing protein" evidence="10">
    <location>
        <begin position="27"/>
        <end position="1381"/>
    </location>
</feature>
<comment type="caution">
    <text evidence="8">Lacks conserved residue(s) required for the propagation of feature annotation.</text>
</comment>
<feature type="transmembrane region" description="Helical" evidence="9">
    <location>
        <begin position="1110"/>
        <end position="1138"/>
    </location>
</feature>
<dbReference type="GO" id="GO:0005886">
    <property type="term" value="C:plasma membrane"/>
    <property type="evidence" value="ECO:0007669"/>
    <property type="project" value="TreeGrafter"/>
</dbReference>
<keyword evidence="5 9" id="KW-1133">Transmembrane helix</keyword>
<dbReference type="PROSITE" id="PS01209">
    <property type="entry name" value="LDLRA_1"/>
    <property type="match status" value="1"/>
</dbReference>
<feature type="signal peptide" evidence="10">
    <location>
        <begin position="1"/>
        <end position="26"/>
    </location>
</feature>
<dbReference type="GO" id="GO:0016192">
    <property type="term" value="P:vesicle-mediated transport"/>
    <property type="evidence" value="ECO:0007669"/>
    <property type="project" value="UniProtKB-ARBA"/>
</dbReference>
<keyword evidence="13" id="KW-1185">Reference proteome</keyword>
<reference evidence="12 13" key="1">
    <citation type="journal article" date="2018" name="Nat. Ecol. Evol.">
        <title>Genomic signatures of mitonuclear coevolution across populations of Tigriopus californicus.</title>
        <authorList>
            <person name="Barreto F.S."/>
            <person name="Watson E.T."/>
            <person name="Lima T.G."/>
            <person name="Willett C.S."/>
            <person name="Edmands S."/>
            <person name="Li W."/>
            <person name="Burton R.S."/>
        </authorList>
    </citation>
    <scope>NUCLEOTIDE SEQUENCE [LARGE SCALE GENOMIC DNA]</scope>
    <source>
        <strain evidence="12 13">San Diego</strain>
    </source>
</reference>
<name>A0A553NNG7_TIGCA</name>
<feature type="transmembrane region" description="Helical" evidence="9">
    <location>
        <begin position="1159"/>
        <end position="1178"/>
    </location>
</feature>
<dbReference type="GO" id="GO:0012505">
    <property type="term" value="C:endomembrane system"/>
    <property type="evidence" value="ECO:0007669"/>
    <property type="project" value="UniProtKB-SubCell"/>
</dbReference>
<dbReference type="PANTHER" id="PTHR24270:SF62">
    <property type="entry name" value="LOW-DENSITY LIPOPROTEIN RECEPTOR-RELATED PROTEIN 2"/>
    <property type="match status" value="1"/>
</dbReference>
<keyword evidence="3 9" id="KW-0812">Transmembrane</keyword>
<dbReference type="InterPro" id="IPR002172">
    <property type="entry name" value="LDrepeatLR_classA_rpt"/>
</dbReference>
<evidence type="ECO:0000256" key="7">
    <source>
        <dbReference type="ARBA" id="ARBA00023157"/>
    </source>
</evidence>
<feature type="transmembrane region" description="Helical" evidence="9">
    <location>
        <begin position="1042"/>
        <end position="1064"/>
    </location>
</feature>
<evidence type="ECO:0000256" key="9">
    <source>
        <dbReference type="SAM" id="Phobius"/>
    </source>
</evidence>
<dbReference type="SUPFAM" id="SSF57424">
    <property type="entry name" value="LDL receptor-like module"/>
    <property type="match status" value="3"/>
</dbReference>
<feature type="transmembrane region" description="Helical" evidence="9">
    <location>
        <begin position="1005"/>
        <end position="1030"/>
    </location>
</feature>
<dbReference type="Gene3D" id="1.20.1070.10">
    <property type="entry name" value="Rhodopsin 7-helix transmembrane proteins"/>
    <property type="match status" value="1"/>
</dbReference>
<dbReference type="STRING" id="6832.A0A553NNG7"/>
<dbReference type="InterPro" id="IPR050685">
    <property type="entry name" value="LDLR"/>
</dbReference>
<evidence type="ECO:0000259" key="11">
    <source>
        <dbReference type="PROSITE" id="PS50262"/>
    </source>
</evidence>
<keyword evidence="10" id="KW-0732">Signal</keyword>
<proteinExistence type="predicted"/>
<dbReference type="Pfam" id="PF00057">
    <property type="entry name" value="Ldl_recept_a"/>
    <property type="match status" value="1"/>
</dbReference>
<feature type="transmembrane region" description="Helical" evidence="9">
    <location>
        <begin position="1264"/>
        <end position="1289"/>
    </location>
</feature>
<feature type="transmembrane region" description="Helical" evidence="9">
    <location>
        <begin position="1210"/>
        <end position="1229"/>
    </location>
</feature>
<evidence type="ECO:0000256" key="5">
    <source>
        <dbReference type="ARBA" id="ARBA00022989"/>
    </source>
</evidence>
<evidence type="ECO:0000256" key="8">
    <source>
        <dbReference type="PROSITE-ProRule" id="PRU00124"/>
    </source>
</evidence>
<dbReference type="PRINTS" id="PR00261">
    <property type="entry name" value="LDLRECEPTOR"/>
</dbReference>
<dbReference type="Proteomes" id="UP000318571">
    <property type="component" value="Chromosome 4"/>
</dbReference>
<evidence type="ECO:0000256" key="1">
    <source>
        <dbReference type="ARBA" id="ARBA00004167"/>
    </source>
</evidence>
<dbReference type="CDD" id="cd00637">
    <property type="entry name" value="7tm_classA_rhodopsin-like"/>
    <property type="match status" value="1"/>
</dbReference>
<evidence type="ECO:0000313" key="12">
    <source>
        <dbReference type="EMBL" id="TRY66974.1"/>
    </source>
</evidence>
<feature type="disulfide bond" evidence="8">
    <location>
        <begin position="44"/>
        <end position="59"/>
    </location>
</feature>
<organism evidence="12 13">
    <name type="scientific">Tigriopus californicus</name>
    <name type="common">Marine copepod</name>
    <dbReference type="NCBI Taxonomy" id="6832"/>
    <lineage>
        <taxon>Eukaryota</taxon>
        <taxon>Metazoa</taxon>
        <taxon>Ecdysozoa</taxon>
        <taxon>Arthropoda</taxon>
        <taxon>Crustacea</taxon>
        <taxon>Multicrustacea</taxon>
        <taxon>Hexanauplia</taxon>
        <taxon>Copepoda</taxon>
        <taxon>Harpacticoida</taxon>
        <taxon>Harpacticidae</taxon>
        <taxon>Tigriopus</taxon>
    </lineage>
</organism>
<protein>
    <recommendedName>
        <fullName evidence="11">G-protein coupled receptors family 1 profile domain-containing protein</fullName>
    </recommendedName>
</protein>
<evidence type="ECO:0000313" key="13">
    <source>
        <dbReference type="Proteomes" id="UP000318571"/>
    </source>
</evidence>
<sequence length="1381" mass="157014">MISFKPHLQFQWLFVMVCALSFNVDGCKFSCQNDDQCLSIYRVCDGRKDCDNGRDEEDCEKYECLSNQVKCQDGLQCIRSSLMCAGSQPYCQDGSDSNRTHCTQFECPPKHRKCLNGWQCVSDRKFCNKQARGRGQYQCLDRSDETVWGCHQVNKTCDKQNKLWPCQSGNSSAHCIAMTKVCDGQEGLGTNNCEGPEDELDEFCRRVIITWPCPQNYLKCGDSRQCILAGNICDGHPHCADGSDEVTIQIRPDVWDSCQEKGSLCLKYPQGHNWKIKGEPGARCDPETCLEVTKFCDGTCDCRSNCFDEDPQFCQDWHCAEGYFKCHSSGLCIREDQLCDGNFDCGTDSSDESDCPCLQHDSSVYFRDLLVPFLAQDCGSISLDCHCLRSATIDAKVDSGSKLVYLGIAPCGLENCSLATVELDFKDPAIKCQPHKRHLSLEETWQTTGGYEAKVSLPLALEGYTYVVKTENSTEPRLSCLTTRALASEMEERIFSQMLEPNQTTAASCQCNFSRIGRIGFFNEYKLPSSFHVDTRDYFYNVVYKTVGQNELLYTTDPNCIFHGSHIHWNQVYPTIFYGTGHQTEKDNKNFPLNLFLYHPNWYCEAPLDKVKLNLLTLMSFARSGKMKTKENNPWLTLSETDQLFLEAAICELDSQTFEYNYNGSVVTYLIMAKKSPKMSTNFTIANQRLDLYALHKLPDLNITKVINILVDSWDGWTLPKVANAKLLHELFVEQRHNNSLQNFVFSRLLLPRKVRDYVQTIGYTNLNDALRKNDVKTDLTFFRVCDQESCDLDPIRDPSHIQKSLSARWSRNCLNVDIGMDSFAIQASKVDTYYIIIDMNDTKLTSDPQQVTDQVDVHIKPLLGDGRDSPFYPQTNLVEVDGQIFCTNDKITIFPSFYVSTLVSALIHNNSQCVNELCDYQELYFEVDEFSFLGPFNAIWESHCFEEFGFELISDIFESKDQGVLTINKFWAFEHFNYMIFSKTRETKHVESTYLSGHIFALEIALGTLMSSICLIAIFGNLAVFLAIMIDPTAKKTIYQYLQMSLCLADVLMGLAGAGSIVFTQFGLLFGRVTINDFIEADAFTASFKSPEQAQRSGLNQFYFITSNVSLVLCGALVSLSTTVSLLLLSAMAFTRYQVASSSFRQHRIFSWATKHPGIASSLPWFVGLTFTSLHFFDIFSMQLTFQAFFDPISKLTILLPSSTRPLNFYIQTSIGGMVSLVTIWYSIKAWKEINKNAKEIQERGMISQQDQMQRRLKEERSWMHLTAAIIIGFVISVVPVFIFYMLSIFSIACPPVVQLFVWWLLVSGSFLNLIIYTFLNKKMKRSLLLSWRHVVLRVRSIYVNASDSSDSQMGLPDFRRMSSGVTQVTRATELESKLR</sequence>
<dbReference type="CDD" id="cd00112">
    <property type="entry name" value="LDLa"/>
    <property type="match status" value="3"/>
</dbReference>
<dbReference type="SUPFAM" id="SSF81321">
    <property type="entry name" value="Family A G protein-coupled receptor-like"/>
    <property type="match status" value="1"/>
</dbReference>
<dbReference type="PANTHER" id="PTHR24270">
    <property type="entry name" value="LOW-DENSITY LIPOPROTEIN RECEPTOR-RELATED"/>
    <property type="match status" value="1"/>
</dbReference>
<evidence type="ECO:0000256" key="3">
    <source>
        <dbReference type="ARBA" id="ARBA00022692"/>
    </source>
</evidence>
<accession>A0A553NNG7</accession>
<dbReference type="PROSITE" id="PS50262">
    <property type="entry name" value="G_PROTEIN_RECEP_F1_2"/>
    <property type="match status" value="1"/>
</dbReference>